<feature type="signal peptide" evidence="4">
    <location>
        <begin position="1"/>
        <end position="21"/>
    </location>
</feature>
<reference evidence="6" key="2">
    <citation type="submission" date="2020-05" db="UniProtKB">
        <authorList>
            <consortium name="EnsemblMetazoa"/>
        </authorList>
    </citation>
    <scope>IDENTIFICATION</scope>
</reference>
<protein>
    <submittedName>
        <fullName evidence="5">AGAP002994-PA-like protein</fullName>
    </submittedName>
</protein>
<feature type="compositionally biased region" description="Basic and acidic residues" evidence="3">
    <location>
        <begin position="70"/>
        <end position="82"/>
    </location>
</feature>
<dbReference type="EMBL" id="ATLV01015727">
    <property type="status" value="NOT_ANNOTATED_CDS"/>
    <property type="molecule type" value="Genomic_DNA"/>
</dbReference>
<dbReference type="VEuPathDB" id="VectorBase:ASIC008108"/>
<dbReference type="PROSITE" id="PS00233">
    <property type="entry name" value="CHIT_BIND_RR_1"/>
    <property type="match status" value="1"/>
</dbReference>
<evidence type="ECO:0000313" key="7">
    <source>
        <dbReference type="Proteomes" id="UP000030765"/>
    </source>
</evidence>
<feature type="compositionally biased region" description="Low complexity" evidence="3">
    <location>
        <begin position="58"/>
        <end position="69"/>
    </location>
</feature>
<dbReference type="OMA" id="VRHQPSV"/>
<evidence type="ECO:0000313" key="5">
    <source>
        <dbReference type="EMBL" id="KFB40593.1"/>
    </source>
</evidence>
<keyword evidence="4" id="KW-0732">Signal</keyword>
<accession>A0A084VRJ9</accession>
<feature type="chain" id="PRO_5001784017" evidence="4">
    <location>
        <begin position="22"/>
        <end position="195"/>
    </location>
</feature>
<dbReference type="PROSITE" id="PS51257">
    <property type="entry name" value="PROKAR_LIPOPROTEIN"/>
    <property type="match status" value="1"/>
</dbReference>
<gene>
    <name evidence="5" type="ORF">ZHAS_00008108</name>
</gene>
<proteinExistence type="predicted"/>
<dbReference type="EMBL" id="KE525031">
    <property type="protein sequence ID" value="KFB40593.1"/>
    <property type="molecule type" value="Genomic_DNA"/>
</dbReference>
<dbReference type="VEuPathDB" id="VectorBase:ASIS005505"/>
<dbReference type="InterPro" id="IPR051217">
    <property type="entry name" value="Insect_Cuticle_Struc_Prot"/>
</dbReference>
<dbReference type="PANTHER" id="PTHR12236">
    <property type="entry name" value="STRUCTURAL CONTITUENT OF CUTICLE"/>
    <property type="match status" value="1"/>
</dbReference>
<dbReference type="Proteomes" id="UP000030765">
    <property type="component" value="Unassembled WGS sequence"/>
</dbReference>
<dbReference type="PRINTS" id="PR00947">
    <property type="entry name" value="CUTICLE"/>
</dbReference>
<dbReference type="GO" id="GO:0042302">
    <property type="term" value="F:structural constituent of cuticle"/>
    <property type="evidence" value="ECO:0007669"/>
    <property type="project" value="UniProtKB-UniRule"/>
</dbReference>
<keyword evidence="1 2" id="KW-0193">Cuticle</keyword>
<evidence type="ECO:0000256" key="1">
    <source>
        <dbReference type="ARBA" id="ARBA00022460"/>
    </source>
</evidence>
<keyword evidence="7" id="KW-1185">Reference proteome</keyword>
<dbReference type="InterPro" id="IPR031311">
    <property type="entry name" value="CHIT_BIND_RR_consensus"/>
</dbReference>
<dbReference type="AlphaFoldDB" id="A0A084VRJ9"/>
<dbReference type="STRING" id="74873.A0A084VRJ9"/>
<dbReference type="PROSITE" id="PS51155">
    <property type="entry name" value="CHIT_BIND_RR_2"/>
    <property type="match status" value="1"/>
</dbReference>
<dbReference type="Pfam" id="PF00379">
    <property type="entry name" value="Chitin_bind_4"/>
    <property type="match status" value="1"/>
</dbReference>
<dbReference type="GO" id="GO:0005615">
    <property type="term" value="C:extracellular space"/>
    <property type="evidence" value="ECO:0007669"/>
    <property type="project" value="TreeGrafter"/>
</dbReference>
<dbReference type="InterPro" id="IPR000618">
    <property type="entry name" value="Insect_cuticle"/>
</dbReference>
<evidence type="ECO:0000256" key="3">
    <source>
        <dbReference type="SAM" id="MobiDB-lite"/>
    </source>
</evidence>
<evidence type="ECO:0000313" key="6">
    <source>
        <dbReference type="EnsemblMetazoa" id="ASIC008108-PA"/>
    </source>
</evidence>
<feature type="region of interest" description="Disordered" evidence="3">
    <location>
        <begin position="57"/>
        <end position="90"/>
    </location>
</feature>
<dbReference type="OrthoDB" id="7740217at2759"/>
<dbReference type="GO" id="GO:0031012">
    <property type="term" value="C:extracellular matrix"/>
    <property type="evidence" value="ECO:0007669"/>
    <property type="project" value="TreeGrafter"/>
</dbReference>
<dbReference type="EnsemblMetazoa" id="ASIC008108-RA">
    <property type="protein sequence ID" value="ASIC008108-PA"/>
    <property type="gene ID" value="ASIC008108"/>
</dbReference>
<organism evidence="5">
    <name type="scientific">Anopheles sinensis</name>
    <name type="common">Mosquito</name>
    <dbReference type="NCBI Taxonomy" id="74873"/>
    <lineage>
        <taxon>Eukaryota</taxon>
        <taxon>Metazoa</taxon>
        <taxon>Ecdysozoa</taxon>
        <taxon>Arthropoda</taxon>
        <taxon>Hexapoda</taxon>
        <taxon>Insecta</taxon>
        <taxon>Pterygota</taxon>
        <taxon>Neoptera</taxon>
        <taxon>Endopterygota</taxon>
        <taxon>Diptera</taxon>
        <taxon>Nematocera</taxon>
        <taxon>Culicoidea</taxon>
        <taxon>Culicidae</taxon>
        <taxon>Anophelinae</taxon>
        <taxon>Anopheles</taxon>
    </lineage>
</organism>
<reference evidence="5 7" key="1">
    <citation type="journal article" date="2014" name="BMC Genomics">
        <title>Genome sequence of Anopheles sinensis provides insight into genetics basis of mosquito competence for malaria parasites.</title>
        <authorList>
            <person name="Zhou D."/>
            <person name="Zhang D."/>
            <person name="Ding G."/>
            <person name="Shi L."/>
            <person name="Hou Q."/>
            <person name="Ye Y."/>
            <person name="Xu Y."/>
            <person name="Zhou H."/>
            <person name="Xiong C."/>
            <person name="Li S."/>
            <person name="Yu J."/>
            <person name="Hong S."/>
            <person name="Yu X."/>
            <person name="Zou P."/>
            <person name="Chen C."/>
            <person name="Chang X."/>
            <person name="Wang W."/>
            <person name="Lv Y."/>
            <person name="Sun Y."/>
            <person name="Ma L."/>
            <person name="Shen B."/>
            <person name="Zhu C."/>
        </authorList>
    </citation>
    <scope>NUCLEOTIDE SEQUENCE [LARGE SCALE GENOMIC DNA]</scope>
</reference>
<name>A0A084VRJ9_ANOSI</name>
<dbReference type="PANTHER" id="PTHR12236:SF86">
    <property type="entry name" value="CCP84AC-RELATED"/>
    <property type="match status" value="1"/>
</dbReference>
<evidence type="ECO:0000256" key="4">
    <source>
        <dbReference type="SAM" id="SignalP"/>
    </source>
</evidence>
<evidence type="ECO:0000256" key="2">
    <source>
        <dbReference type="PROSITE-ProRule" id="PRU00497"/>
    </source>
</evidence>
<sequence length="195" mass="22021">MSSKISLIAVGLLLVVACSDAQLGSRRSSQERAGILRQYDDGLRASRNFDDLYDEQRFTQGTRNQQQQEQEQRQDRRDRTDYDSNDDSYSYGYAVRDEVSGDIKSQQEVRNGDRVRGQYRTVESDGTERIVDYTADDFRGFNAIVRHQPPVAKRTQLVHTLQPAVLLRPAHVAQVVSANGVGHRSVPSATVLLHN</sequence>